<reference evidence="2" key="1">
    <citation type="journal article" date="2017" name="Nature">
        <title>The sunflower genome provides insights into oil metabolism, flowering and Asterid evolution.</title>
        <authorList>
            <person name="Badouin H."/>
            <person name="Gouzy J."/>
            <person name="Grassa C.J."/>
            <person name="Murat F."/>
            <person name="Staton S.E."/>
            <person name="Cottret L."/>
            <person name="Lelandais-Briere C."/>
            <person name="Owens G.L."/>
            <person name="Carrere S."/>
            <person name="Mayjonade B."/>
            <person name="Legrand L."/>
            <person name="Gill N."/>
            <person name="Kane N.C."/>
            <person name="Bowers J.E."/>
            <person name="Hubner S."/>
            <person name="Bellec A."/>
            <person name="Berard A."/>
            <person name="Berges H."/>
            <person name="Blanchet N."/>
            <person name="Boniface M.C."/>
            <person name="Brunel D."/>
            <person name="Catrice O."/>
            <person name="Chaidir N."/>
            <person name="Claudel C."/>
            <person name="Donnadieu C."/>
            <person name="Faraut T."/>
            <person name="Fievet G."/>
            <person name="Helmstetter N."/>
            <person name="King M."/>
            <person name="Knapp S.J."/>
            <person name="Lai Z."/>
            <person name="Le Paslier M.C."/>
            <person name="Lippi Y."/>
            <person name="Lorenzon L."/>
            <person name="Mandel J.R."/>
            <person name="Marage G."/>
            <person name="Marchand G."/>
            <person name="Marquand E."/>
            <person name="Bret-Mestries E."/>
            <person name="Morien E."/>
            <person name="Nambeesan S."/>
            <person name="Nguyen T."/>
            <person name="Pegot-Espagnet P."/>
            <person name="Pouilly N."/>
            <person name="Raftis F."/>
            <person name="Sallet E."/>
            <person name="Schiex T."/>
            <person name="Thomas J."/>
            <person name="Vandecasteele C."/>
            <person name="Vares D."/>
            <person name="Vear F."/>
            <person name="Vautrin S."/>
            <person name="Crespi M."/>
            <person name="Mangin B."/>
            <person name="Burke J.M."/>
            <person name="Salse J."/>
            <person name="Munos S."/>
            <person name="Vincourt P."/>
            <person name="Rieseberg L.H."/>
            <person name="Langlade N.B."/>
        </authorList>
    </citation>
    <scope>NUCLEOTIDE SEQUENCE</scope>
    <source>
        <tissue evidence="2">Leaves</tissue>
    </source>
</reference>
<name>A0A9K3DGU2_HELAN</name>
<dbReference type="EMBL" id="MNCJ02000332">
    <property type="protein sequence ID" value="KAF5755085.1"/>
    <property type="molecule type" value="Genomic_DNA"/>
</dbReference>
<evidence type="ECO:0000313" key="2">
    <source>
        <dbReference type="EMBL" id="KAF5755085.1"/>
    </source>
</evidence>
<sequence length="235" mass="26156">MQSAEFNCRVVIKGVRNSEEWFRLMCGGGKCMKGVFADQGELWCAGCENPVMFPRARFGFCILLLSALAKAFIHFGISKKKKKTFNRYHLELDVLDSTASVVIVCFDDTAQILTHTTAQSILNVESGLSHIYTVYSENIQDSFTPVIIQNSNGGISALPTCLHSLVGTTRTIQVDTSTYYNHGTFESFNCKRVLPDETSWQPVRPTSPTPITRMGKGVMTIPTPVKLKETNRKSM</sequence>
<reference evidence="2" key="2">
    <citation type="submission" date="2020-06" db="EMBL/GenBank/DDBJ databases">
        <title>Helianthus annuus Genome sequencing and assembly Release 2.</title>
        <authorList>
            <person name="Gouzy J."/>
            <person name="Langlade N."/>
            <person name="Munos S."/>
        </authorList>
    </citation>
    <scope>NUCLEOTIDE SEQUENCE</scope>
    <source>
        <tissue evidence="2">Leaves</tissue>
    </source>
</reference>
<feature type="transmembrane region" description="Helical" evidence="1">
    <location>
        <begin position="56"/>
        <end position="77"/>
    </location>
</feature>
<comment type="caution">
    <text evidence="2">The sequence shown here is derived from an EMBL/GenBank/DDBJ whole genome shotgun (WGS) entry which is preliminary data.</text>
</comment>
<keyword evidence="1" id="KW-1133">Transmembrane helix</keyword>
<proteinExistence type="predicted"/>
<evidence type="ECO:0000313" key="3">
    <source>
        <dbReference type="Proteomes" id="UP000215914"/>
    </source>
</evidence>
<dbReference type="InterPro" id="IPR012340">
    <property type="entry name" value="NA-bd_OB-fold"/>
</dbReference>
<accession>A0A9K3DGU2</accession>
<organism evidence="2 3">
    <name type="scientific">Helianthus annuus</name>
    <name type="common">Common sunflower</name>
    <dbReference type="NCBI Taxonomy" id="4232"/>
    <lineage>
        <taxon>Eukaryota</taxon>
        <taxon>Viridiplantae</taxon>
        <taxon>Streptophyta</taxon>
        <taxon>Embryophyta</taxon>
        <taxon>Tracheophyta</taxon>
        <taxon>Spermatophyta</taxon>
        <taxon>Magnoliopsida</taxon>
        <taxon>eudicotyledons</taxon>
        <taxon>Gunneridae</taxon>
        <taxon>Pentapetalae</taxon>
        <taxon>asterids</taxon>
        <taxon>campanulids</taxon>
        <taxon>Asterales</taxon>
        <taxon>Asteraceae</taxon>
        <taxon>Asteroideae</taxon>
        <taxon>Heliantheae alliance</taxon>
        <taxon>Heliantheae</taxon>
        <taxon>Helianthus</taxon>
    </lineage>
</organism>
<gene>
    <name evidence="2" type="ORF">HanXRQr2_Chr17g0798621</name>
</gene>
<keyword evidence="3" id="KW-1185">Reference proteome</keyword>
<keyword evidence="1" id="KW-0472">Membrane</keyword>
<dbReference type="Proteomes" id="UP000215914">
    <property type="component" value="Unassembled WGS sequence"/>
</dbReference>
<evidence type="ECO:0000256" key="1">
    <source>
        <dbReference type="SAM" id="Phobius"/>
    </source>
</evidence>
<dbReference type="AlphaFoldDB" id="A0A9K3DGU2"/>
<dbReference type="Gene3D" id="2.40.50.140">
    <property type="entry name" value="Nucleic acid-binding proteins"/>
    <property type="match status" value="1"/>
</dbReference>
<protein>
    <recommendedName>
        <fullName evidence="4">Nucleic acid-binding, OB-fold protein</fullName>
    </recommendedName>
</protein>
<dbReference type="Gramene" id="mRNA:HanXRQr2_Chr17g0798621">
    <property type="protein sequence ID" value="CDS:HanXRQr2_Chr17g0798621.1"/>
    <property type="gene ID" value="HanXRQr2_Chr17g0798621"/>
</dbReference>
<evidence type="ECO:0008006" key="4">
    <source>
        <dbReference type="Google" id="ProtNLM"/>
    </source>
</evidence>
<keyword evidence="1" id="KW-0812">Transmembrane</keyword>